<dbReference type="GO" id="GO:0002098">
    <property type="term" value="P:tRNA wobble uridine modification"/>
    <property type="evidence" value="ECO:0007669"/>
    <property type="project" value="TreeGrafter"/>
</dbReference>
<dbReference type="PANTHER" id="PTHR11806:SF2">
    <property type="entry name" value="METHYLENETETRAHYDROFOLATE--TRNA-(URACIL-5-)-METHYLTRANSFERASE TRMFO"/>
    <property type="match status" value="1"/>
</dbReference>
<dbReference type="GO" id="GO:0050660">
    <property type="term" value="F:flavin adenine dinucleotide binding"/>
    <property type="evidence" value="ECO:0007669"/>
    <property type="project" value="UniProtKB-UniRule"/>
</dbReference>
<evidence type="ECO:0000256" key="5">
    <source>
        <dbReference type="ARBA" id="ARBA00022679"/>
    </source>
</evidence>
<proteinExistence type="inferred from homology"/>
<evidence type="ECO:0000313" key="12">
    <source>
        <dbReference type="EMBL" id="QAR32874.1"/>
    </source>
</evidence>
<feature type="binding site" evidence="10">
    <location>
        <begin position="8"/>
        <end position="13"/>
    </location>
    <ligand>
        <name>FAD</name>
        <dbReference type="ChEBI" id="CHEBI:57692"/>
    </ligand>
</feature>
<keyword evidence="5 10" id="KW-0808">Transferase</keyword>
<dbReference type="NCBIfam" id="NF003739">
    <property type="entry name" value="PRK05335.1"/>
    <property type="match status" value="1"/>
</dbReference>
<dbReference type="Proteomes" id="UP000287502">
    <property type="component" value="Chromosome"/>
</dbReference>
<evidence type="ECO:0000256" key="10">
    <source>
        <dbReference type="HAMAP-Rule" id="MF_01037"/>
    </source>
</evidence>
<dbReference type="HAMAP" id="MF_01037">
    <property type="entry name" value="TrmFO"/>
    <property type="match status" value="1"/>
</dbReference>
<dbReference type="NCBIfam" id="TIGR00137">
    <property type="entry name" value="gid_trmFO"/>
    <property type="match status" value="1"/>
</dbReference>
<keyword evidence="3 10" id="KW-0489">Methyltransferase</keyword>
<dbReference type="RefSeq" id="WP_128466160.1">
    <property type="nucleotide sequence ID" value="NZ_CP035108.1"/>
</dbReference>
<keyword evidence="2 10" id="KW-0963">Cytoplasm</keyword>
<keyword evidence="9 10" id="KW-0520">NAD</keyword>
<comment type="catalytic activity">
    <reaction evidence="10">
        <text>uridine(54) in tRNA + (6R)-5,10-methylene-5,6,7,8-tetrahydrofolate + NADH + H(+) = 5-methyluridine(54) in tRNA + (6S)-5,6,7,8-tetrahydrofolate + NAD(+)</text>
        <dbReference type="Rhea" id="RHEA:16873"/>
        <dbReference type="Rhea" id="RHEA-COMP:10167"/>
        <dbReference type="Rhea" id="RHEA-COMP:10193"/>
        <dbReference type="ChEBI" id="CHEBI:15378"/>
        <dbReference type="ChEBI" id="CHEBI:15636"/>
        <dbReference type="ChEBI" id="CHEBI:57453"/>
        <dbReference type="ChEBI" id="CHEBI:57540"/>
        <dbReference type="ChEBI" id="CHEBI:57945"/>
        <dbReference type="ChEBI" id="CHEBI:65315"/>
        <dbReference type="ChEBI" id="CHEBI:74447"/>
        <dbReference type="EC" id="2.1.1.74"/>
    </reaction>
</comment>
<gene>
    <name evidence="10" type="primary">trmFO</name>
    <name evidence="12" type="ORF">EP073_05480</name>
</gene>
<name>A0A410JXI4_9BACT</name>
<dbReference type="AlphaFoldDB" id="A0A410JXI4"/>
<keyword evidence="6 10" id="KW-0819">tRNA processing</keyword>
<evidence type="ECO:0000256" key="4">
    <source>
        <dbReference type="ARBA" id="ARBA00022630"/>
    </source>
</evidence>
<keyword evidence="4 10" id="KW-0285">Flavoprotein</keyword>
<feature type="domain" description="MnmG N-terminal" evidence="11">
    <location>
        <begin position="4"/>
        <end position="362"/>
    </location>
</feature>
<keyword evidence="13" id="KW-1185">Reference proteome</keyword>
<dbReference type="OrthoDB" id="9803114at2"/>
<dbReference type="InterPro" id="IPR002218">
    <property type="entry name" value="MnmG-rel"/>
</dbReference>
<dbReference type="KEGG" id="gtl:EP073_05480"/>
<keyword evidence="8 10" id="KW-0521">NADP</keyword>
<evidence type="ECO:0000256" key="2">
    <source>
        <dbReference type="ARBA" id="ARBA00022490"/>
    </source>
</evidence>
<comment type="catalytic activity">
    <reaction evidence="10">
        <text>uridine(54) in tRNA + (6R)-5,10-methylene-5,6,7,8-tetrahydrofolate + NADPH + H(+) = 5-methyluridine(54) in tRNA + (6S)-5,6,7,8-tetrahydrofolate + NADP(+)</text>
        <dbReference type="Rhea" id="RHEA:62372"/>
        <dbReference type="Rhea" id="RHEA-COMP:10167"/>
        <dbReference type="Rhea" id="RHEA-COMP:10193"/>
        <dbReference type="ChEBI" id="CHEBI:15378"/>
        <dbReference type="ChEBI" id="CHEBI:15636"/>
        <dbReference type="ChEBI" id="CHEBI:57453"/>
        <dbReference type="ChEBI" id="CHEBI:57783"/>
        <dbReference type="ChEBI" id="CHEBI:58349"/>
        <dbReference type="ChEBI" id="CHEBI:65315"/>
        <dbReference type="ChEBI" id="CHEBI:74447"/>
        <dbReference type="EC" id="2.1.1.74"/>
    </reaction>
</comment>
<reference evidence="12 13" key="1">
    <citation type="submission" date="2019-01" db="EMBL/GenBank/DDBJ databases">
        <title>Geovibrio thiophilus DSM 11263, complete genome.</title>
        <authorList>
            <person name="Spring S."/>
            <person name="Bunk B."/>
            <person name="Sproer C."/>
        </authorList>
    </citation>
    <scope>NUCLEOTIDE SEQUENCE [LARGE SCALE GENOMIC DNA]</scope>
    <source>
        <strain evidence="12 13">DSM 11263</strain>
    </source>
</reference>
<evidence type="ECO:0000256" key="9">
    <source>
        <dbReference type="ARBA" id="ARBA00023027"/>
    </source>
</evidence>
<sequence length="436" mass="48361">MNPVHIIGGGLAGSEAAYQLAKRNIPVIIYEMRPEVMTPAHSGGNFAELVCSNSLKSEAQDTGSGLLKAELELMDSMLIRIAKECRVPAGGSLAVDRDMFSAKVTETLSAMENVRIVRGEVRDIPADRPLIIASGPLTSDTLADKIKSLMGGGLYFFDAISPIIDFDSVDMTKCYFKSRYGKGDPDYLNCPMTKDEYDAFYDALMEAEKVAFEDFEKMNVFEGCMPIEEMAARGRKTLAFGPLKPVGLEHPETDKRYYAVLQLRKENGEGTSYNLVGCQTKMKTGEQKRVFRMIPGLENAEFLRYGSVHRNTYINSPSGLDDRFRYAEGFYFAGQITGVEGYLESIASGLIAGYDLALRLSGGESRPFPKECALGSLGLFVTDKYETTRKKYVPSSFHFGMLPALDERIKDKKLKKNMMAEKAVNALKDFLDNTEM</sequence>
<dbReference type="SUPFAM" id="SSF51905">
    <property type="entry name" value="FAD/NAD(P)-binding domain"/>
    <property type="match status" value="1"/>
</dbReference>
<dbReference type="EC" id="2.1.1.74" evidence="10"/>
<protein>
    <recommendedName>
        <fullName evidence="10">Methylenetetrahydrofolate--tRNA-(uracil-5-)-methyltransferase TrmFO</fullName>
        <ecNumber evidence="10">2.1.1.74</ecNumber>
    </recommendedName>
    <alternativeName>
        <fullName evidence="10">Folate-dependent tRNA (uracil-5-)-methyltransferase</fullName>
    </alternativeName>
    <alternativeName>
        <fullName evidence="10">Folate-dependent tRNA(M-5-U54)-methyltransferase</fullName>
    </alternativeName>
</protein>
<evidence type="ECO:0000256" key="1">
    <source>
        <dbReference type="ARBA" id="ARBA00001974"/>
    </source>
</evidence>
<organism evidence="12 13">
    <name type="scientific">Geovibrio thiophilus</name>
    <dbReference type="NCBI Taxonomy" id="139438"/>
    <lineage>
        <taxon>Bacteria</taxon>
        <taxon>Pseudomonadati</taxon>
        <taxon>Deferribacterota</taxon>
        <taxon>Deferribacteres</taxon>
        <taxon>Deferribacterales</taxon>
        <taxon>Geovibrionaceae</taxon>
        <taxon>Geovibrio</taxon>
    </lineage>
</organism>
<dbReference type="Pfam" id="PF01134">
    <property type="entry name" value="GIDA"/>
    <property type="match status" value="1"/>
</dbReference>
<dbReference type="GO" id="GO:0030488">
    <property type="term" value="P:tRNA methylation"/>
    <property type="evidence" value="ECO:0007669"/>
    <property type="project" value="TreeGrafter"/>
</dbReference>
<dbReference type="InterPro" id="IPR004417">
    <property type="entry name" value="TrmFO"/>
</dbReference>
<evidence type="ECO:0000256" key="8">
    <source>
        <dbReference type="ARBA" id="ARBA00022857"/>
    </source>
</evidence>
<dbReference type="GO" id="GO:0005829">
    <property type="term" value="C:cytosol"/>
    <property type="evidence" value="ECO:0007669"/>
    <property type="project" value="TreeGrafter"/>
</dbReference>
<dbReference type="Gene3D" id="3.50.50.60">
    <property type="entry name" value="FAD/NAD(P)-binding domain"/>
    <property type="match status" value="2"/>
</dbReference>
<comment type="cofactor">
    <cofactor evidence="1 10">
        <name>FAD</name>
        <dbReference type="ChEBI" id="CHEBI:57692"/>
    </cofactor>
</comment>
<accession>A0A410JXI4</accession>
<dbReference type="GO" id="GO:0047151">
    <property type="term" value="F:tRNA (uracil(54)-C5)-methyltransferase activity, 5,10-methylenetetrahydrofolate-dependent"/>
    <property type="evidence" value="ECO:0007669"/>
    <property type="project" value="UniProtKB-UniRule"/>
</dbReference>
<evidence type="ECO:0000259" key="11">
    <source>
        <dbReference type="Pfam" id="PF01134"/>
    </source>
</evidence>
<evidence type="ECO:0000256" key="3">
    <source>
        <dbReference type="ARBA" id="ARBA00022603"/>
    </source>
</evidence>
<evidence type="ECO:0000256" key="7">
    <source>
        <dbReference type="ARBA" id="ARBA00022827"/>
    </source>
</evidence>
<keyword evidence="7 10" id="KW-0274">FAD</keyword>
<comment type="subcellular location">
    <subcellularLocation>
        <location evidence="10">Cytoplasm</location>
    </subcellularLocation>
</comment>
<comment type="function">
    <text evidence="10">Catalyzes the folate-dependent formation of 5-methyl-uridine at position 54 (M-5-U54) in all tRNAs.</text>
</comment>
<evidence type="ECO:0000256" key="6">
    <source>
        <dbReference type="ARBA" id="ARBA00022694"/>
    </source>
</evidence>
<dbReference type="PANTHER" id="PTHR11806">
    <property type="entry name" value="GLUCOSE INHIBITED DIVISION PROTEIN A"/>
    <property type="match status" value="1"/>
</dbReference>
<evidence type="ECO:0000313" key="13">
    <source>
        <dbReference type="Proteomes" id="UP000287502"/>
    </source>
</evidence>
<dbReference type="EMBL" id="CP035108">
    <property type="protein sequence ID" value="QAR32874.1"/>
    <property type="molecule type" value="Genomic_DNA"/>
</dbReference>
<comment type="similarity">
    <text evidence="10">Belongs to the MnmG family. TrmFO subfamily.</text>
</comment>
<dbReference type="InterPro" id="IPR036188">
    <property type="entry name" value="FAD/NAD-bd_sf"/>
</dbReference>
<dbReference type="InterPro" id="IPR040131">
    <property type="entry name" value="MnmG_N"/>
</dbReference>